<proteinExistence type="predicted"/>
<organism evidence="3 4">
    <name type="scientific">Streblomastix strix</name>
    <dbReference type="NCBI Taxonomy" id="222440"/>
    <lineage>
        <taxon>Eukaryota</taxon>
        <taxon>Metamonada</taxon>
        <taxon>Preaxostyla</taxon>
        <taxon>Oxymonadida</taxon>
        <taxon>Streblomastigidae</taxon>
        <taxon>Streblomastix</taxon>
    </lineage>
</organism>
<feature type="compositionally biased region" description="Basic and acidic residues" evidence="2">
    <location>
        <begin position="252"/>
        <end position="262"/>
    </location>
</feature>
<protein>
    <submittedName>
        <fullName evidence="3">Uncharacterized protein</fullName>
    </submittedName>
</protein>
<sequence>MGAFDDINNGGAHLLKGKAGKQGLQELRDKYGLKKKSGVESIFDTKINSSLFGSAKEAEEWKRRLAEEAAQQVNEKLIKKQEQGKQTNNQEPLFNHPPSNEEKKQLQKKEKDLLDNQFDQVQDNLKQTDNEIDQLSNELQDAQNKLTKLEQSGQGQSEEALKLKKKIKDTDDKLQGKKKKKKQLVDKLEYVANRLEDLGGFDDGNKKGSKTGKKNKKEIEQLRNQYGLKRKKGVESIFDSSSNSGTNNTSNDWKRSLAEEAAKQVGGNLVNKNAIGGNKQVNKGTDIKQGNQKQDIKQTKQESNTKQVKKEQDVKQGKQDSIFARPPTSEEKQKLDKKEIDLLNNQFDQMKNQLNQVDDDIEQQQKLVDQAKARLKLLQSMQDGQQNGEEVKRLQKQIADSDSRIKDAEIKKKKIIGQFEYVANRLEDLGEFDDGNKKGNKTGNESKNKKEIDQIRNQYGLKRQKGVESIFDSQQGSGTNNIADELKRQLAQEALLDVDGNLLNQNAIGGQINEKEYKLPRWARTSSQEEDDDDDEDEKGLKVPRPGEQGSLFKRQLTQDEVQKIEKKEKKSLKLYLQQISDQLIQNDQELTNLKKQSKDQRAKLAALESIGQSNSDDSQRLKQQIAYSDDRIKDTDKQKLGSISKLQYITNRLQNMNIFNDEYDDEDDDEEDEGVFSSTKQKNILGGFEGRQIFDQLKDQYGIKRQKKVVSIFGSYSSQSPQYQQLYGTNKETEEWKRKLAEDILQQSHMNQSAIGGRDNTRSPQGSRTRSPRPEFNLSSKEQTLVDRLTDMGGTIKRKQEFKQQVDMEEKQRIERVLDAVKLLVYSQDELGQMSQSDKNNIKYDGIKGNTLQKQQVKYIPSGSSMDQLNTLRKAALNMGYKPEDLMRIEQESYGGQIDFDPQYSNVGYQGPNVPTSIITTITPLTPPTNQSPLQQQTLKRVQIAQQMKQLEEGLQSGDESIMNSSEGQVLMNTLGVTDYIKVGTLRGSGAYQGGGVQMHPSINQSGNNSWRYYGFSGTLGKQYGQQQGTLKGGYVLTQLNQGEIEGLDGRGVIGGDGISGTLGPTIRAKQELQNKNQEEMKLPTLVFPGERNTLKLLGIVQIGAKEN</sequence>
<feature type="region of interest" description="Disordered" evidence="2">
    <location>
        <begin position="196"/>
        <end position="335"/>
    </location>
</feature>
<keyword evidence="1" id="KW-0175">Coiled coil</keyword>
<feature type="coiled-coil region" evidence="1">
    <location>
        <begin position="340"/>
        <end position="411"/>
    </location>
</feature>
<feature type="region of interest" description="Disordered" evidence="2">
    <location>
        <begin position="519"/>
        <end position="552"/>
    </location>
</feature>
<evidence type="ECO:0000313" key="4">
    <source>
        <dbReference type="Proteomes" id="UP000324800"/>
    </source>
</evidence>
<feature type="compositionally biased region" description="Low complexity" evidence="2">
    <location>
        <begin position="240"/>
        <end position="251"/>
    </location>
</feature>
<dbReference type="EMBL" id="SNRW01007619">
    <property type="protein sequence ID" value="KAA6380951.1"/>
    <property type="molecule type" value="Genomic_DNA"/>
</dbReference>
<accession>A0A5J4VEK0</accession>
<feature type="non-terminal residue" evidence="3">
    <location>
        <position position="1109"/>
    </location>
</feature>
<feature type="compositionally biased region" description="Polar residues" evidence="2">
    <location>
        <begin position="118"/>
        <end position="157"/>
    </location>
</feature>
<gene>
    <name evidence="3" type="ORF">EZS28_023522</name>
</gene>
<feature type="region of interest" description="Disordered" evidence="2">
    <location>
        <begin position="1"/>
        <end position="21"/>
    </location>
</feature>
<name>A0A5J4VEK0_9EUKA</name>
<evidence type="ECO:0000256" key="1">
    <source>
        <dbReference type="SAM" id="Coils"/>
    </source>
</evidence>
<feature type="region of interest" description="Disordered" evidence="2">
    <location>
        <begin position="68"/>
        <end position="183"/>
    </location>
</feature>
<feature type="compositionally biased region" description="Basic and acidic residues" evidence="2">
    <location>
        <begin position="308"/>
        <end position="318"/>
    </location>
</feature>
<feature type="coiled-coil region" evidence="1">
    <location>
        <begin position="577"/>
        <end position="611"/>
    </location>
</feature>
<feature type="region of interest" description="Disordered" evidence="2">
    <location>
        <begin position="749"/>
        <end position="778"/>
    </location>
</feature>
<feature type="compositionally biased region" description="Basic and acidic residues" evidence="2">
    <location>
        <begin position="99"/>
        <end position="114"/>
    </location>
</feature>
<feature type="region of interest" description="Disordered" evidence="2">
    <location>
        <begin position="430"/>
        <end position="451"/>
    </location>
</feature>
<dbReference type="AlphaFoldDB" id="A0A5J4VEK0"/>
<evidence type="ECO:0000256" key="2">
    <source>
        <dbReference type="SAM" id="MobiDB-lite"/>
    </source>
</evidence>
<feature type="compositionally biased region" description="Basic residues" evidence="2">
    <location>
        <begin position="207"/>
        <end position="216"/>
    </location>
</feature>
<feature type="compositionally biased region" description="Polar residues" evidence="2">
    <location>
        <begin position="279"/>
        <end position="293"/>
    </location>
</feature>
<evidence type="ECO:0000313" key="3">
    <source>
        <dbReference type="EMBL" id="KAA6380951.1"/>
    </source>
</evidence>
<comment type="caution">
    <text evidence="3">The sequence shown here is derived from an EMBL/GenBank/DDBJ whole genome shotgun (WGS) entry which is preliminary data.</text>
</comment>
<feature type="compositionally biased region" description="Acidic residues" evidence="2">
    <location>
        <begin position="528"/>
        <end position="538"/>
    </location>
</feature>
<reference evidence="3 4" key="1">
    <citation type="submission" date="2019-03" db="EMBL/GenBank/DDBJ databases">
        <title>Single cell metagenomics reveals metabolic interactions within the superorganism composed of flagellate Streblomastix strix and complex community of Bacteroidetes bacteria on its surface.</title>
        <authorList>
            <person name="Treitli S.C."/>
            <person name="Kolisko M."/>
            <person name="Husnik F."/>
            <person name="Keeling P."/>
            <person name="Hampl V."/>
        </authorList>
    </citation>
    <scope>NUCLEOTIDE SEQUENCE [LARGE SCALE GENOMIC DNA]</scope>
    <source>
        <strain evidence="3">ST1C</strain>
    </source>
</reference>
<dbReference type="Proteomes" id="UP000324800">
    <property type="component" value="Unassembled WGS sequence"/>
</dbReference>